<dbReference type="Proteomes" id="UP000323560">
    <property type="component" value="Chromosome"/>
</dbReference>
<evidence type="ECO:0000313" key="2">
    <source>
        <dbReference type="Proteomes" id="UP000323560"/>
    </source>
</evidence>
<dbReference type="RefSeq" id="WP_148620027.1">
    <property type="nucleotide sequence ID" value="NZ_CP043043.1"/>
</dbReference>
<dbReference type="AlphaFoldDB" id="A0AAP9JHG3"/>
<name>A0AAP9JHG3_GLUTH</name>
<sequence>MMNDQSKARMATVAGLGRLAGLAAMTGTDAITADSLSFCPPPVDSHLVGLCADLAATERERQRQLDQAHSLPASRLGGLLARRQTLIAAVCETKAGSLDGLKAKSRATRLVLGDAVVPRNMREALMRSLLEDSKPDLLARLLTFFRGCDDYVQNSPWRRDMSEILRLHGRDEFRPVPSQAAVIGLLAAWAELRKVLLADDAFLALVHPDIPEDAPDQFQSLKAALMWFRIGLDRDVRTVEARSWLDALGWQDILTLAEKRDQAAERLIVGTAIVGPEGDIVALPAARREGAV</sequence>
<protein>
    <submittedName>
        <fullName evidence="1">Uncharacterized protein</fullName>
    </submittedName>
</protein>
<dbReference type="EMBL" id="CP043043">
    <property type="protein sequence ID" value="QEH95825.1"/>
    <property type="molecule type" value="Genomic_DNA"/>
</dbReference>
<gene>
    <name evidence="1" type="ORF">FXF46_05685</name>
</gene>
<organism evidence="1 2">
    <name type="scientific">Gluconobacter thailandicus</name>
    <dbReference type="NCBI Taxonomy" id="257438"/>
    <lineage>
        <taxon>Bacteria</taxon>
        <taxon>Pseudomonadati</taxon>
        <taxon>Pseudomonadota</taxon>
        <taxon>Alphaproteobacteria</taxon>
        <taxon>Acetobacterales</taxon>
        <taxon>Acetobacteraceae</taxon>
        <taxon>Gluconobacter</taxon>
    </lineage>
</organism>
<evidence type="ECO:0000313" key="1">
    <source>
        <dbReference type="EMBL" id="QEH95825.1"/>
    </source>
</evidence>
<dbReference type="KEGG" id="gti:FXF46_05685"/>
<proteinExistence type="predicted"/>
<reference evidence="1 2" key="1">
    <citation type="submission" date="2019-08" db="EMBL/GenBank/DDBJ databases">
        <title>Gluconobacter frateurii HD924 genome.</title>
        <authorList>
            <person name="Liu Y."/>
            <person name="Zhang P."/>
        </authorList>
    </citation>
    <scope>NUCLEOTIDE SEQUENCE [LARGE SCALE GENOMIC DNA]</scope>
    <source>
        <strain evidence="1 2">HD924</strain>
    </source>
</reference>
<accession>A0AAP9JHG3</accession>